<proteinExistence type="predicted"/>
<dbReference type="SUPFAM" id="SSF46689">
    <property type="entry name" value="Homeodomain-like"/>
    <property type="match status" value="1"/>
</dbReference>
<dbReference type="InterPro" id="IPR009057">
    <property type="entry name" value="Homeodomain-like_sf"/>
</dbReference>
<dbReference type="Pfam" id="PF12833">
    <property type="entry name" value="HTH_18"/>
    <property type="match status" value="1"/>
</dbReference>
<evidence type="ECO:0000256" key="1">
    <source>
        <dbReference type="ARBA" id="ARBA00023015"/>
    </source>
</evidence>
<dbReference type="InterPro" id="IPR018060">
    <property type="entry name" value="HTH_AraC"/>
</dbReference>
<dbReference type="SMART" id="SM00342">
    <property type="entry name" value="HTH_ARAC"/>
    <property type="match status" value="1"/>
</dbReference>
<dbReference type="InterPro" id="IPR050204">
    <property type="entry name" value="AraC_XylS_family_regulators"/>
</dbReference>
<dbReference type="GO" id="GO:0043565">
    <property type="term" value="F:sequence-specific DNA binding"/>
    <property type="evidence" value="ECO:0007669"/>
    <property type="project" value="InterPro"/>
</dbReference>
<sequence length="281" mass="30282">MGRDDFAVRAPHPALRPLVTRYIGYSQRQNTLTVHRGLPSRHVTLIISLAEPVRVAGMPRPDQAPGSFAGLVGGMHTAPALIEQDTVQAGIHLELNPLGTDALLGVRAGDLSGYVVDLADLGSPALAALPGRLASEPGWESRFDVLDEVLLGRLGDVSEPAPEISWAWRRMIGAGGTLRVDALAREVGWSRRHFGERFSRELGLSPKQAGRVLRFERAGRLLRTGHRGGLAELAVRCGYHDQAHLTNEWRALAGCPPGAWIAEELPFLQYEPGEPGADSGA</sequence>
<reference evidence="5 6" key="1">
    <citation type="submission" date="2016-07" db="EMBL/GenBank/DDBJ databases">
        <title>Draft genome sequence of Prauserella sp. YIM 121212, isolated from alkaline soil.</title>
        <authorList>
            <person name="Ruckert C."/>
            <person name="Albersmeier A."/>
            <person name="Jiang C.-L."/>
            <person name="Jiang Y."/>
            <person name="Kalinowski J."/>
            <person name="Schneider O."/>
            <person name="Winkler A."/>
            <person name="Zotchev S.B."/>
        </authorList>
    </citation>
    <scope>NUCLEOTIDE SEQUENCE [LARGE SCALE GENOMIC DNA]</scope>
    <source>
        <strain evidence="5 6">YIM 121212</strain>
    </source>
</reference>
<dbReference type="Proteomes" id="UP000247892">
    <property type="component" value="Unassembled WGS sequence"/>
</dbReference>
<name>A0A318LE58_9PSEU</name>
<dbReference type="EMBL" id="MASU01000013">
    <property type="protein sequence ID" value="PXY24294.1"/>
    <property type="molecule type" value="Genomic_DNA"/>
</dbReference>
<evidence type="ECO:0000256" key="2">
    <source>
        <dbReference type="ARBA" id="ARBA00023125"/>
    </source>
</evidence>
<gene>
    <name evidence="5" type="ORF">BA062_29160</name>
</gene>
<dbReference type="AlphaFoldDB" id="A0A318LE58"/>
<dbReference type="RefSeq" id="WP_110342362.1">
    <property type="nucleotide sequence ID" value="NZ_JBHVKT010000018.1"/>
</dbReference>
<keyword evidence="2" id="KW-0238">DNA-binding</keyword>
<feature type="domain" description="HTH araC/xylS-type" evidence="4">
    <location>
        <begin position="178"/>
        <end position="263"/>
    </location>
</feature>
<evidence type="ECO:0000313" key="5">
    <source>
        <dbReference type="EMBL" id="PXY24294.1"/>
    </source>
</evidence>
<dbReference type="Gene3D" id="1.10.10.60">
    <property type="entry name" value="Homeodomain-like"/>
    <property type="match status" value="1"/>
</dbReference>
<keyword evidence="6" id="KW-1185">Reference proteome</keyword>
<dbReference type="PANTHER" id="PTHR46796">
    <property type="entry name" value="HTH-TYPE TRANSCRIPTIONAL ACTIVATOR RHAS-RELATED"/>
    <property type="match status" value="1"/>
</dbReference>
<keyword evidence="1" id="KW-0805">Transcription regulation</keyword>
<evidence type="ECO:0000313" key="6">
    <source>
        <dbReference type="Proteomes" id="UP000247892"/>
    </source>
</evidence>
<accession>A0A318LE58</accession>
<dbReference type="GO" id="GO:0003700">
    <property type="term" value="F:DNA-binding transcription factor activity"/>
    <property type="evidence" value="ECO:0007669"/>
    <property type="project" value="InterPro"/>
</dbReference>
<evidence type="ECO:0000259" key="4">
    <source>
        <dbReference type="PROSITE" id="PS01124"/>
    </source>
</evidence>
<evidence type="ECO:0000256" key="3">
    <source>
        <dbReference type="ARBA" id="ARBA00023163"/>
    </source>
</evidence>
<dbReference type="OrthoDB" id="2559672at2"/>
<dbReference type="PROSITE" id="PS01124">
    <property type="entry name" value="HTH_ARAC_FAMILY_2"/>
    <property type="match status" value="1"/>
</dbReference>
<protein>
    <submittedName>
        <fullName evidence="5">AraC family transcriptional regulator</fullName>
    </submittedName>
</protein>
<organism evidence="5 6">
    <name type="scientific">Prauserella flavalba</name>
    <dbReference type="NCBI Taxonomy" id="1477506"/>
    <lineage>
        <taxon>Bacteria</taxon>
        <taxon>Bacillati</taxon>
        <taxon>Actinomycetota</taxon>
        <taxon>Actinomycetes</taxon>
        <taxon>Pseudonocardiales</taxon>
        <taxon>Pseudonocardiaceae</taxon>
        <taxon>Prauserella</taxon>
    </lineage>
</organism>
<dbReference type="PANTHER" id="PTHR46796:SF15">
    <property type="entry name" value="BLL1074 PROTEIN"/>
    <property type="match status" value="1"/>
</dbReference>
<keyword evidence="3" id="KW-0804">Transcription</keyword>
<comment type="caution">
    <text evidence="5">The sequence shown here is derived from an EMBL/GenBank/DDBJ whole genome shotgun (WGS) entry which is preliminary data.</text>
</comment>